<dbReference type="Proteomes" id="UP000029578">
    <property type="component" value="Unassembled WGS sequence"/>
</dbReference>
<dbReference type="InterPro" id="IPR045939">
    <property type="entry name" value="YhcR_N"/>
</dbReference>
<evidence type="ECO:0000259" key="2">
    <source>
        <dbReference type="Pfam" id="PF19886"/>
    </source>
</evidence>
<dbReference type="AlphaFoldDB" id="A0A096CQE5"/>
<evidence type="ECO:0000313" key="3">
    <source>
        <dbReference type="EMBL" id="KGF57022.1"/>
    </source>
</evidence>
<dbReference type="EMBL" id="JRNS01000054">
    <property type="protein sequence ID" value="KGF57022.1"/>
    <property type="molecule type" value="Genomic_DNA"/>
</dbReference>
<evidence type="ECO:0000313" key="4">
    <source>
        <dbReference type="Proteomes" id="UP000029578"/>
    </source>
</evidence>
<feature type="domain" description="Endonuclease YhcR N-terminal" evidence="2">
    <location>
        <begin position="49"/>
        <end position="151"/>
    </location>
</feature>
<dbReference type="Pfam" id="PF19886">
    <property type="entry name" value="DUF6359"/>
    <property type="match status" value="1"/>
</dbReference>
<sequence length="166" mass="18603">MKINQLSFLLFAAVLLFSCGKTILPSDDDNEDETEKHSPSHSPNEAKIYTVSEFIKGDFGNNGVWVHGYIVGACKRSIKQAEWEAPFTYNSAILLADDPEESEPENVISIQMINKQMKEEIGLAANPQNYGKHIAFFGIKQKYLGIPGMKKHILASEWLDEHGSFI</sequence>
<reference evidence="3 4" key="1">
    <citation type="submission" date="2014-07" db="EMBL/GenBank/DDBJ databases">
        <authorList>
            <person name="McCorrison J."/>
            <person name="Sanka R."/>
            <person name="Torralba M."/>
            <person name="Gillis M."/>
            <person name="Haft D.H."/>
            <person name="Methe B."/>
            <person name="Sutton G."/>
            <person name="Nelson K.E."/>
        </authorList>
    </citation>
    <scope>NUCLEOTIDE SEQUENCE [LARGE SCALE GENOMIC DNA]</scope>
    <source>
        <strain evidence="3 4">DNF00666</strain>
    </source>
</reference>
<accession>A0A096CQE5</accession>
<evidence type="ECO:0000256" key="1">
    <source>
        <dbReference type="SAM" id="SignalP"/>
    </source>
</evidence>
<dbReference type="PROSITE" id="PS51257">
    <property type="entry name" value="PROKAR_LIPOPROTEIN"/>
    <property type="match status" value="1"/>
</dbReference>
<feature type="signal peptide" evidence="1">
    <location>
        <begin position="1"/>
        <end position="23"/>
    </location>
</feature>
<feature type="chain" id="PRO_5001926238" description="Endonuclease YhcR N-terminal domain-containing protein" evidence="1">
    <location>
        <begin position="24"/>
        <end position="166"/>
    </location>
</feature>
<gene>
    <name evidence="3" type="ORF">HMPREF0661_00660</name>
</gene>
<keyword evidence="1" id="KW-0732">Signal</keyword>
<name>A0A096CQE5_9BACT</name>
<comment type="caution">
    <text evidence="3">The sequence shown here is derived from an EMBL/GenBank/DDBJ whole genome shotgun (WGS) entry which is preliminary data.</text>
</comment>
<proteinExistence type="predicted"/>
<dbReference type="RefSeq" id="WP_036861411.1">
    <property type="nucleotide sequence ID" value="NZ_JRNS01000054.1"/>
</dbReference>
<protein>
    <recommendedName>
        <fullName evidence="2">Endonuclease YhcR N-terminal domain-containing protein</fullName>
    </recommendedName>
</protein>
<organism evidence="3 4">
    <name type="scientific">Prevotella melaninogenica DNF00666</name>
    <dbReference type="NCBI Taxonomy" id="1401073"/>
    <lineage>
        <taxon>Bacteria</taxon>
        <taxon>Pseudomonadati</taxon>
        <taxon>Bacteroidota</taxon>
        <taxon>Bacteroidia</taxon>
        <taxon>Bacteroidales</taxon>
        <taxon>Prevotellaceae</taxon>
        <taxon>Prevotella</taxon>
    </lineage>
</organism>